<gene>
    <name evidence="1" type="ORF">SAMN06297251_103111</name>
</gene>
<accession>A0A1W1ZU17</accession>
<proteinExistence type="predicted"/>
<dbReference type="RefSeq" id="WP_084408940.1">
    <property type="nucleotide sequence ID" value="NZ_FWXR01000003.1"/>
</dbReference>
<dbReference type="AlphaFoldDB" id="A0A1W1ZU17"/>
<dbReference type="STRING" id="937218.SAMN06297251_103111"/>
<protein>
    <submittedName>
        <fullName evidence="1">Uncharacterized protein</fullName>
    </submittedName>
</protein>
<name>A0A1W1ZU17_9HYPH</name>
<organism evidence="1 2">
    <name type="scientific">Fulvimarina manganoxydans</name>
    <dbReference type="NCBI Taxonomy" id="937218"/>
    <lineage>
        <taxon>Bacteria</taxon>
        <taxon>Pseudomonadati</taxon>
        <taxon>Pseudomonadota</taxon>
        <taxon>Alphaproteobacteria</taxon>
        <taxon>Hyphomicrobiales</taxon>
        <taxon>Aurantimonadaceae</taxon>
        <taxon>Fulvimarina</taxon>
    </lineage>
</organism>
<sequence length="226" mass="25188">MNTNQDPAWALEFDTPDLIEAVTIVAIQLSCWARRMEKIEQNMDGRGMRHLRPFGADRYIEVAGPLPMPKVAFAGRVQDMRCVAALAVGIRRPAGPLLRIAFDLCNVGGDEHDGTIGDIAEFLVAWIDGHLEEHFAGESAVSARVYDAPEPFAPPENPYDYGRAVADRVPDPVDTIDSDPFDLERRLRKAVQVMTEGLSKELRESVEDGAVRGLQHRMRERGVLPW</sequence>
<dbReference type="Proteomes" id="UP000192656">
    <property type="component" value="Unassembled WGS sequence"/>
</dbReference>
<keyword evidence="2" id="KW-1185">Reference proteome</keyword>
<evidence type="ECO:0000313" key="2">
    <source>
        <dbReference type="Proteomes" id="UP000192656"/>
    </source>
</evidence>
<evidence type="ECO:0000313" key="1">
    <source>
        <dbReference type="EMBL" id="SMC51578.1"/>
    </source>
</evidence>
<dbReference type="EMBL" id="FWXR01000003">
    <property type="protein sequence ID" value="SMC51578.1"/>
    <property type="molecule type" value="Genomic_DNA"/>
</dbReference>
<reference evidence="1 2" key="1">
    <citation type="submission" date="2017-04" db="EMBL/GenBank/DDBJ databases">
        <authorList>
            <person name="Afonso C.L."/>
            <person name="Miller P.J."/>
            <person name="Scott M.A."/>
            <person name="Spackman E."/>
            <person name="Goraichik I."/>
            <person name="Dimitrov K.M."/>
            <person name="Suarez D.L."/>
            <person name="Swayne D.E."/>
        </authorList>
    </citation>
    <scope>NUCLEOTIDE SEQUENCE [LARGE SCALE GENOMIC DNA]</scope>
    <source>
        <strain evidence="1 2">CGMCC 1.10972</strain>
    </source>
</reference>